<evidence type="ECO:0000313" key="3">
    <source>
        <dbReference type="Proteomes" id="UP000799436"/>
    </source>
</evidence>
<organism evidence="2 3">
    <name type="scientific">Teratosphaeria nubilosa</name>
    <dbReference type="NCBI Taxonomy" id="161662"/>
    <lineage>
        <taxon>Eukaryota</taxon>
        <taxon>Fungi</taxon>
        <taxon>Dikarya</taxon>
        <taxon>Ascomycota</taxon>
        <taxon>Pezizomycotina</taxon>
        <taxon>Dothideomycetes</taxon>
        <taxon>Dothideomycetidae</taxon>
        <taxon>Mycosphaerellales</taxon>
        <taxon>Teratosphaeriaceae</taxon>
        <taxon>Teratosphaeria</taxon>
    </lineage>
</organism>
<reference evidence="2" key="1">
    <citation type="journal article" date="2020" name="Stud. Mycol.">
        <title>101 Dothideomycetes genomes: a test case for predicting lifestyles and emergence of pathogens.</title>
        <authorList>
            <person name="Haridas S."/>
            <person name="Albert R."/>
            <person name="Binder M."/>
            <person name="Bloem J."/>
            <person name="Labutti K."/>
            <person name="Salamov A."/>
            <person name="Andreopoulos B."/>
            <person name="Baker S."/>
            <person name="Barry K."/>
            <person name="Bills G."/>
            <person name="Bluhm B."/>
            <person name="Cannon C."/>
            <person name="Castanera R."/>
            <person name="Culley D."/>
            <person name="Daum C."/>
            <person name="Ezra D."/>
            <person name="Gonzalez J."/>
            <person name="Henrissat B."/>
            <person name="Kuo A."/>
            <person name="Liang C."/>
            <person name="Lipzen A."/>
            <person name="Lutzoni F."/>
            <person name="Magnuson J."/>
            <person name="Mondo S."/>
            <person name="Nolan M."/>
            <person name="Ohm R."/>
            <person name="Pangilinan J."/>
            <person name="Park H.-J."/>
            <person name="Ramirez L."/>
            <person name="Alfaro M."/>
            <person name="Sun H."/>
            <person name="Tritt A."/>
            <person name="Yoshinaga Y."/>
            <person name="Zwiers L.-H."/>
            <person name="Turgeon B."/>
            <person name="Goodwin S."/>
            <person name="Spatafora J."/>
            <person name="Crous P."/>
            <person name="Grigoriev I."/>
        </authorList>
    </citation>
    <scope>NUCLEOTIDE SEQUENCE</scope>
    <source>
        <strain evidence="2">CBS 116005</strain>
    </source>
</reference>
<protein>
    <submittedName>
        <fullName evidence="2">Uncharacterized protein</fullName>
    </submittedName>
</protein>
<accession>A0A6G1L989</accession>
<keyword evidence="3" id="KW-1185">Reference proteome</keyword>
<evidence type="ECO:0000256" key="1">
    <source>
        <dbReference type="SAM" id="MobiDB-lite"/>
    </source>
</evidence>
<proteinExistence type="predicted"/>
<dbReference type="EMBL" id="ML995836">
    <property type="protein sequence ID" value="KAF2769200.1"/>
    <property type="molecule type" value="Genomic_DNA"/>
</dbReference>
<name>A0A6G1L989_9PEZI</name>
<dbReference type="OrthoDB" id="4708870at2759"/>
<dbReference type="AlphaFoldDB" id="A0A6G1L989"/>
<feature type="region of interest" description="Disordered" evidence="1">
    <location>
        <begin position="1"/>
        <end position="22"/>
    </location>
</feature>
<evidence type="ECO:0000313" key="2">
    <source>
        <dbReference type="EMBL" id="KAF2769200.1"/>
    </source>
</evidence>
<gene>
    <name evidence="2" type="ORF">EJ03DRAFT_327642</name>
</gene>
<feature type="region of interest" description="Disordered" evidence="1">
    <location>
        <begin position="119"/>
        <end position="160"/>
    </location>
</feature>
<dbReference type="Proteomes" id="UP000799436">
    <property type="component" value="Unassembled WGS sequence"/>
</dbReference>
<sequence length="283" mass="31691">MEGNAFQHASAPGEPTLSTPRMSEETYGHLSTIYQKRLMNAFPGSPASTLVEAPEKETYGDMDFVVGRDEPIDWHWQDVADSIGARGFIRLSRHKCTLAVPADGSKYVSKAVQYMPVHDNQSNSAVEKPSYEPAALIPKKRQASSTPVEEDSDPDNADSPLSAAAEYAHIDFEVVPQELYGWYVFYASYGDMAGLLGHIVRPLGFTITDEGLYLRHKSLDDSKSLTYVNVPDKEAMLHLSHEPDKIMQFLGLSVERYWAGFKTIEELYTWLGECRLLSREAMM</sequence>